<gene>
    <name evidence="1" type="ORF">LCGC14_0151200</name>
</gene>
<comment type="caution">
    <text evidence="1">The sequence shown here is derived from an EMBL/GenBank/DDBJ whole genome shotgun (WGS) entry which is preliminary data.</text>
</comment>
<accession>A0A0F9V1R4</accession>
<organism evidence="1">
    <name type="scientific">marine sediment metagenome</name>
    <dbReference type="NCBI Taxonomy" id="412755"/>
    <lineage>
        <taxon>unclassified sequences</taxon>
        <taxon>metagenomes</taxon>
        <taxon>ecological metagenomes</taxon>
    </lineage>
</organism>
<evidence type="ECO:0000313" key="1">
    <source>
        <dbReference type="EMBL" id="KKN97924.1"/>
    </source>
</evidence>
<dbReference type="EMBL" id="LAZR01000054">
    <property type="protein sequence ID" value="KKN97924.1"/>
    <property type="molecule type" value="Genomic_DNA"/>
</dbReference>
<sequence>MKRSYLARLRTLPHRLIFDLRWKLGLFKKTKPTGGGTVTYLPDGELYFIPSQGKARKADTNPLE</sequence>
<name>A0A0F9V1R4_9ZZZZ</name>
<reference evidence="1" key="1">
    <citation type="journal article" date="2015" name="Nature">
        <title>Complex archaea that bridge the gap between prokaryotes and eukaryotes.</title>
        <authorList>
            <person name="Spang A."/>
            <person name="Saw J.H."/>
            <person name="Jorgensen S.L."/>
            <person name="Zaremba-Niedzwiedzka K."/>
            <person name="Martijn J."/>
            <person name="Lind A.E."/>
            <person name="van Eijk R."/>
            <person name="Schleper C."/>
            <person name="Guy L."/>
            <person name="Ettema T.J."/>
        </authorList>
    </citation>
    <scope>NUCLEOTIDE SEQUENCE</scope>
</reference>
<protein>
    <submittedName>
        <fullName evidence="1">Uncharacterized protein</fullName>
    </submittedName>
</protein>
<proteinExistence type="predicted"/>
<dbReference type="AlphaFoldDB" id="A0A0F9V1R4"/>